<dbReference type="RefSeq" id="WP_271635477.1">
    <property type="nucleotide sequence ID" value="NZ_CP094970.1"/>
</dbReference>
<dbReference type="InterPro" id="IPR016181">
    <property type="entry name" value="Acyl_CoA_acyltransferase"/>
</dbReference>
<reference evidence="4" key="1">
    <citation type="submission" date="2022-01" db="EMBL/GenBank/DDBJ databases">
        <title>Nocardioidaceae gen. sp. A5X3R13.</title>
        <authorList>
            <person name="Lopez Marin M.A."/>
            <person name="Uhlik O."/>
        </authorList>
    </citation>
    <scope>NUCLEOTIDE SEQUENCE</scope>
    <source>
        <strain evidence="4">A5X3R13</strain>
    </source>
</reference>
<dbReference type="PANTHER" id="PTHR43877:SF2">
    <property type="entry name" value="AMINOALKYLPHOSPHONATE N-ACETYLTRANSFERASE-RELATED"/>
    <property type="match status" value="1"/>
</dbReference>
<dbReference type="PROSITE" id="PS51186">
    <property type="entry name" value="GNAT"/>
    <property type="match status" value="1"/>
</dbReference>
<gene>
    <name evidence="4" type="ORF">L0C25_05715</name>
</gene>
<keyword evidence="5" id="KW-1185">Reference proteome</keyword>
<dbReference type="SUPFAM" id="SSF55729">
    <property type="entry name" value="Acyl-CoA N-acyltransferases (Nat)"/>
    <property type="match status" value="1"/>
</dbReference>
<organism evidence="4 5">
    <name type="scientific">Solicola gregarius</name>
    <dbReference type="NCBI Taxonomy" id="2908642"/>
    <lineage>
        <taxon>Bacteria</taxon>
        <taxon>Bacillati</taxon>
        <taxon>Actinomycetota</taxon>
        <taxon>Actinomycetes</taxon>
        <taxon>Propionibacteriales</taxon>
        <taxon>Nocardioidaceae</taxon>
        <taxon>Solicola</taxon>
    </lineage>
</organism>
<dbReference type="EMBL" id="CP094970">
    <property type="protein sequence ID" value="UYM06569.1"/>
    <property type="molecule type" value="Genomic_DNA"/>
</dbReference>
<keyword evidence="2" id="KW-0012">Acyltransferase</keyword>
<protein>
    <submittedName>
        <fullName evidence="4">GNAT family N-acetyltransferase</fullName>
    </submittedName>
</protein>
<sequence>MIREAQPADLQGILALLAEDAIRSFEEPAAPTARQRAALDELIADPAHEVLVDERDGRLVATAQVSWLRVLIYDGGLICQIESVRTASDLRGQGIGKALMEYVVDRARERGCARIQLTTNSQRIRAHQFYERLGFTASHVGMKLQLVGADAGLRGRPEGSST</sequence>
<dbReference type="KEGG" id="sgrg:L0C25_05715"/>
<evidence type="ECO:0000259" key="3">
    <source>
        <dbReference type="PROSITE" id="PS51186"/>
    </source>
</evidence>
<dbReference type="Proteomes" id="UP001164390">
    <property type="component" value="Chromosome"/>
</dbReference>
<keyword evidence="1" id="KW-0808">Transferase</keyword>
<evidence type="ECO:0000256" key="2">
    <source>
        <dbReference type="ARBA" id="ARBA00023315"/>
    </source>
</evidence>
<dbReference type="PANTHER" id="PTHR43877">
    <property type="entry name" value="AMINOALKYLPHOSPHONATE N-ACETYLTRANSFERASE-RELATED-RELATED"/>
    <property type="match status" value="1"/>
</dbReference>
<dbReference type="InterPro" id="IPR000182">
    <property type="entry name" value="GNAT_dom"/>
</dbReference>
<dbReference type="CDD" id="cd04301">
    <property type="entry name" value="NAT_SF"/>
    <property type="match status" value="1"/>
</dbReference>
<name>A0AA46YMF1_9ACTN</name>
<dbReference type="AlphaFoldDB" id="A0AA46YMF1"/>
<accession>A0AA46YMF1</accession>
<dbReference type="InterPro" id="IPR050832">
    <property type="entry name" value="Bact_Acetyltransf"/>
</dbReference>
<dbReference type="Gene3D" id="3.40.630.30">
    <property type="match status" value="1"/>
</dbReference>
<dbReference type="GO" id="GO:0016747">
    <property type="term" value="F:acyltransferase activity, transferring groups other than amino-acyl groups"/>
    <property type="evidence" value="ECO:0007669"/>
    <property type="project" value="InterPro"/>
</dbReference>
<evidence type="ECO:0000313" key="4">
    <source>
        <dbReference type="EMBL" id="UYM06569.1"/>
    </source>
</evidence>
<evidence type="ECO:0000313" key="5">
    <source>
        <dbReference type="Proteomes" id="UP001164390"/>
    </source>
</evidence>
<evidence type="ECO:0000256" key="1">
    <source>
        <dbReference type="ARBA" id="ARBA00022679"/>
    </source>
</evidence>
<proteinExistence type="predicted"/>
<feature type="domain" description="N-acetyltransferase" evidence="3">
    <location>
        <begin position="1"/>
        <end position="156"/>
    </location>
</feature>
<dbReference type="Pfam" id="PF00583">
    <property type="entry name" value="Acetyltransf_1"/>
    <property type="match status" value="1"/>
</dbReference>